<dbReference type="PRINTS" id="PR00344">
    <property type="entry name" value="BCTRLSENSOR"/>
</dbReference>
<dbReference type="EC" id="2.7.13.3" evidence="2"/>
<dbReference type="InterPro" id="IPR001789">
    <property type="entry name" value="Sig_transdc_resp-reg_receiver"/>
</dbReference>
<dbReference type="AlphaFoldDB" id="A0AAX2AA83"/>
<dbReference type="SUPFAM" id="SSF52172">
    <property type="entry name" value="CheY-like"/>
    <property type="match status" value="1"/>
</dbReference>
<protein>
    <recommendedName>
        <fullName evidence="2">histidine kinase</fullName>
        <ecNumber evidence="2">2.7.13.3</ecNumber>
    </recommendedName>
</protein>
<evidence type="ECO:0000256" key="4">
    <source>
        <dbReference type="PROSITE-ProRule" id="PRU00169"/>
    </source>
</evidence>
<dbReference type="SMART" id="SM00448">
    <property type="entry name" value="REC"/>
    <property type="match status" value="1"/>
</dbReference>
<comment type="catalytic activity">
    <reaction evidence="1">
        <text>ATP + protein L-histidine = ADP + protein N-phospho-L-histidine.</text>
        <dbReference type="EC" id="2.7.13.3"/>
    </reaction>
</comment>
<dbReference type="SMART" id="SM00387">
    <property type="entry name" value="HATPase_c"/>
    <property type="match status" value="1"/>
</dbReference>
<dbReference type="Gene3D" id="3.30.565.10">
    <property type="entry name" value="Histidine kinase-like ATPase, C-terminal domain"/>
    <property type="match status" value="1"/>
</dbReference>
<evidence type="ECO:0000259" key="6">
    <source>
        <dbReference type="PROSITE" id="PS50110"/>
    </source>
</evidence>
<sequence length="370" mass="41987">MSKPLILIVDDNQANIKILVEFLSNDYEVVVSITGKDALEIIDNEKIDLILLDIFMPHMDGFEVCEKVYEKHDKHEIPIIFVTASSNDDDIEKGFNLGAVDYVTKPFRKVEILSRVKTHILLKDYKNNLESKVKEEIEKNKIKEKIMFHQSKLVSIGEMTNSIAHQWRQPLNSINSAVMGIDTCLMKNHINNEEINEKLEEIEIQTQYMSKTIEDFSNFLNPNKHKGYNNLKEIVRKTLTIIHTKLSKNNISCNLIEKTTSTVLCTEGEIIQVLIVILNNAVDALKENSITNPKIDIEIDTNKISITDNAGGIKKDNIDNIFLPYFTTKKADEGLGIGLHLAKAIIEESNNGKLSVENVDCGAKFEIKFN</sequence>
<dbReference type="Pfam" id="PF00072">
    <property type="entry name" value="Response_reg"/>
    <property type="match status" value="1"/>
</dbReference>
<dbReference type="PANTHER" id="PTHR43547">
    <property type="entry name" value="TWO-COMPONENT HISTIDINE KINASE"/>
    <property type="match status" value="1"/>
</dbReference>
<keyword evidence="3 4" id="KW-0597">Phosphoprotein</keyword>
<dbReference type="GO" id="GO:0000155">
    <property type="term" value="F:phosphorelay sensor kinase activity"/>
    <property type="evidence" value="ECO:0007669"/>
    <property type="project" value="InterPro"/>
</dbReference>
<dbReference type="SUPFAM" id="SSF55874">
    <property type="entry name" value="ATPase domain of HSP90 chaperone/DNA topoisomerase II/histidine kinase"/>
    <property type="match status" value="1"/>
</dbReference>
<dbReference type="Gene3D" id="3.40.50.2300">
    <property type="match status" value="1"/>
</dbReference>
<dbReference type="EMBL" id="CP031217">
    <property type="protein sequence ID" value="AXH13402.1"/>
    <property type="molecule type" value="Genomic_DNA"/>
</dbReference>
<dbReference type="PANTHER" id="PTHR43547:SF2">
    <property type="entry name" value="HYBRID SIGNAL TRANSDUCTION HISTIDINE KINASE C"/>
    <property type="match status" value="1"/>
</dbReference>
<keyword evidence="10" id="KW-1185">Reference proteome</keyword>
<dbReference type="PROSITE" id="PS50110">
    <property type="entry name" value="RESPONSE_REGULATORY"/>
    <property type="match status" value="1"/>
</dbReference>
<dbReference type="SUPFAM" id="SSF47384">
    <property type="entry name" value="Homodimeric domain of signal transducing histidine kinase"/>
    <property type="match status" value="1"/>
</dbReference>
<dbReference type="Gene3D" id="1.10.287.130">
    <property type="match status" value="1"/>
</dbReference>
<evidence type="ECO:0000313" key="7">
    <source>
        <dbReference type="EMBL" id="AXH13402.1"/>
    </source>
</evidence>
<dbReference type="PROSITE" id="PS50109">
    <property type="entry name" value="HIS_KIN"/>
    <property type="match status" value="1"/>
</dbReference>
<organism evidence="8 10">
    <name type="scientific">Halarcobacter bivalviorum</name>
    <dbReference type="NCBI Taxonomy" id="663364"/>
    <lineage>
        <taxon>Bacteria</taxon>
        <taxon>Pseudomonadati</taxon>
        <taxon>Campylobacterota</taxon>
        <taxon>Epsilonproteobacteria</taxon>
        <taxon>Campylobacterales</taxon>
        <taxon>Arcobacteraceae</taxon>
        <taxon>Halarcobacter</taxon>
    </lineage>
</organism>
<dbReference type="Pfam" id="PF02518">
    <property type="entry name" value="HATPase_c"/>
    <property type="match status" value="1"/>
</dbReference>
<evidence type="ECO:0000313" key="8">
    <source>
        <dbReference type="EMBL" id="RXK09998.1"/>
    </source>
</evidence>
<feature type="domain" description="Response regulatory" evidence="6">
    <location>
        <begin position="5"/>
        <end position="120"/>
    </location>
</feature>
<evidence type="ECO:0000256" key="1">
    <source>
        <dbReference type="ARBA" id="ARBA00000085"/>
    </source>
</evidence>
<dbReference type="InterPro" id="IPR036890">
    <property type="entry name" value="HATPase_C_sf"/>
</dbReference>
<name>A0AAX2AA83_9BACT</name>
<keyword evidence="8" id="KW-0418">Kinase</keyword>
<dbReference type="InterPro" id="IPR005467">
    <property type="entry name" value="His_kinase_dom"/>
</dbReference>
<feature type="domain" description="Histidine kinase" evidence="5">
    <location>
        <begin position="162"/>
        <end position="370"/>
    </location>
</feature>
<evidence type="ECO:0000256" key="2">
    <source>
        <dbReference type="ARBA" id="ARBA00012438"/>
    </source>
</evidence>
<dbReference type="InterPro" id="IPR003594">
    <property type="entry name" value="HATPase_dom"/>
</dbReference>
<dbReference type="Proteomes" id="UP000289193">
    <property type="component" value="Unassembled WGS sequence"/>
</dbReference>
<dbReference type="InterPro" id="IPR004358">
    <property type="entry name" value="Sig_transdc_His_kin-like_C"/>
</dbReference>
<feature type="modified residue" description="4-aspartylphosphate" evidence="4">
    <location>
        <position position="53"/>
    </location>
</feature>
<dbReference type="Proteomes" id="UP000253850">
    <property type="component" value="Chromosome"/>
</dbReference>
<accession>A0AAX2AA83</accession>
<dbReference type="KEGG" id="hbv:ABIV_2428"/>
<reference evidence="8 10" key="1">
    <citation type="submission" date="2017-10" db="EMBL/GenBank/DDBJ databases">
        <title>Genomics of the genus Arcobacter.</title>
        <authorList>
            <person name="Perez-Cataluna A."/>
            <person name="Figueras M.J."/>
        </authorList>
    </citation>
    <scope>NUCLEOTIDE SEQUENCE [LARGE SCALE GENOMIC DNA]</scope>
    <source>
        <strain evidence="8 10">CECT 7835</strain>
    </source>
</reference>
<evidence type="ECO:0000313" key="10">
    <source>
        <dbReference type="Proteomes" id="UP000289193"/>
    </source>
</evidence>
<dbReference type="InterPro" id="IPR011006">
    <property type="entry name" value="CheY-like_superfamily"/>
</dbReference>
<keyword evidence="8" id="KW-0808">Transferase</keyword>
<reference evidence="7 9" key="2">
    <citation type="submission" date="2018-07" db="EMBL/GenBank/DDBJ databases">
        <title>Complete genome of the Arcobacter bivalviorum type strain LMG 26154.</title>
        <authorList>
            <person name="Miller W.G."/>
            <person name="Yee E."/>
            <person name="Bono J.L."/>
        </authorList>
    </citation>
    <scope>NUCLEOTIDE SEQUENCE [LARGE SCALE GENOMIC DNA]</scope>
    <source>
        <strain evidence="7 9">LMG 26154</strain>
    </source>
</reference>
<dbReference type="CDD" id="cd00082">
    <property type="entry name" value="HisKA"/>
    <property type="match status" value="1"/>
</dbReference>
<evidence type="ECO:0000259" key="5">
    <source>
        <dbReference type="PROSITE" id="PS50109"/>
    </source>
</evidence>
<gene>
    <name evidence="7" type="ORF">ABIV_2428</name>
    <name evidence="8" type="ORF">CRV05_06355</name>
</gene>
<evidence type="ECO:0000256" key="3">
    <source>
        <dbReference type="ARBA" id="ARBA00022553"/>
    </source>
</evidence>
<dbReference type="RefSeq" id="WP_114840185.1">
    <property type="nucleotide sequence ID" value="NZ_CP031217.1"/>
</dbReference>
<evidence type="ECO:0000313" key="9">
    <source>
        <dbReference type="Proteomes" id="UP000253850"/>
    </source>
</evidence>
<proteinExistence type="predicted"/>
<dbReference type="InterPro" id="IPR036097">
    <property type="entry name" value="HisK_dim/P_sf"/>
</dbReference>
<dbReference type="EMBL" id="PDKM01000003">
    <property type="protein sequence ID" value="RXK09998.1"/>
    <property type="molecule type" value="Genomic_DNA"/>
</dbReference>
<dbReference type="InterPro" id="IPR003661">
    <property type="entry name" value="HisK_dim/P_dom"/>
</dbReference>